<keyword evidence="1" id="KW-0472">Membrane</keyword>
<dbReference type="EMBL" id="WWNE01000005">
    <property type="protein sequence ID" value="NBG65437.1"/>
    <property type="molecule type" value="Genomic_DNA"/>
</dbReference>
<proteinExistence type="predicted"/>
<evidence type="ECO:0000256" key="1">
    <source>
        <dbReference type="SAM" id="Phobius"/>
    </source>
</evidence>
<dbReference type="Proteomes" id="UP000470771">
    <property type="component" value="Unassembled WGS sequence"/>
</dbReference>
<reference evidence="2 3" key="1">
    <citation type="submission" date="2019-12" db="EMBL/GenBank/DDBJ databases">
        <authorList>
            <person name="Zhao J."/>
        </authorList>
    </citation>
    <scope>NUCLEOTIDE SEQUENCE [LARGE SCALE GENOMIC DNA]</scope>
    <source>
        <strain evidence="2 3">S-15</strain>
    </source>
</reference>
<dbReference type="RefSeq" id="WP_160632395.1">
    <property type="nucleotide sequence ID" value="NZ_WWNE01000005.1"/>
</dbReference>
<evidence type="ECO:0000313" key="2">
    <source>
        <dbReference type="EMBL" id="NBG65437.1"/>
    </source>
</evidence>
<dbReference type="AlphaFoldDB" id="A0A6N9NJT1"/>
<keyword evidence="1" id="KW-0812">Transmembrane</keyword>
<comment type="caution">
    <text evidence="2">The sequence shown here is derived from an EMBL/GenBank/DDBJ whole genome shotgun (WGS) entry which is preliminary data.</text>
</comment>
<sequence>MSGMRLPSFFKTRSIKQFEFTPRYYNETKEAMEERKARIKAELYKERNASNYSSDHLRGSLKQQWKSNKNTTHFAQKSNTRILVILAALIGLVYLVLK</sequence>
<feature type="transmembrane region" description="Helical" evidence="1">
    <location>
        <begin position="79"/>
        <end position="97"/>
    </location>
</feature>
<accession>A0A6N9NJT1</accession>
<organism evidence="2 3">
    <name type="scientific">Acidiluteibacter ferrifornacis</name>
    <dbReference type="NCBI Taxonomy" id="2692424"/>
    <lineage>
        <taxon>Bacteria</taxon>
        <taxon>Pseudomonadati</taxon>
        <taxon>Bacteroidota</taxon>
        <taxon>Flavobacteriia</taxon>
        <taxon>Flavobacteriales</taxon>
        <taxon>Cryomorphaceae</taxon>
        <taxon>Acidiluteibacter</taxon>
    </lineage>
</organism>
<gene>
    <name evidence="2" type="ORF">GQN54_04880</name>
</gene>
<keyword evidence="3" id="KW-1185">Reference proteome</keyword>
<keyword evidence="1" id="KW-1133">Transmembrane helix</keyword>
<evidence type="ECO:0000313" key="3">
    <source>
        <dbReference type="Proteomes" id="UP000470771"/>
    </source>
</evidence>
<protein>
    <submittedName>
        <fullName evidence="2">Uncharacterized protein</fullName>
    </submittedName>
</protein>
<name>A0A6N9NJT1_9FLAO</name>